<dbReference type="AlphaFoldDB" id="A0A1E3QEU9"/>
<proteinExistence type="predicted"/>
<dbReference type="EMBL" id="KV454290">
    <property type="protein sequence ID" value="ODQ75994.1"/>
    <property type="molecule type" value="Genomic_DNA"/>
</dbReference>
<name>A0A1E3QEU9_LIPST</name>
<evidence type="ECO:0000313" key="1">
    <source>
        <dbReference type="EMBL" id="ODQ75994.1"/>
    </source>
</evidence>
<keyword evidence="2" id="KW-1185">Reference proteome</keyword>
<gene>
    <name evidence="1" type="ORF">LIPSTDRAFT_68694</name>
</gene>
<sequence>MITAKYPPMLGIGCALHQFNLTFKDILSIETLKCILDEDVEMSKMLLQSPFSTRKLEAKAEGDSWAGDIARTSKQH</sequence>
<organism evidence="1 2">
    <name type="scientific">Lipomyces starkeyi NRRL Y-11557</name>
    <dbReference type="NCBI Taxonomy" id="675824"/>
    <lineage>
        <taxon>Eukaryota</taxon>
        <taxon>Fungi</taxon>
        <taxon>Dikarya</taxon>
        <taxon>Ascomycota</taxon>
        <taxon>Saccharomycotina</taxon>
        <taxon>Lipomycetes</taxon>
        <taxon>Lipomycetales</taxon>
        <taxon>Lipomycetaceae</taxon>
        <taxon>Lipomyces</taxon>
    </lineage>
</organism>
<evidence type="ECO:0000313" key="2">
    <source>
        <dbReference type="Proteomes" id="UP000094385"/>
    </source>
</evidence>
<protein>
    <submittedName>
        <fullName evidence="1">Uncharacterized protein</fullName>
    </submittedName>
</protein>
<reference evidence="1 2" key="1">
    <citation type="journal article" date="2016" name="Proc. Natl. Acad. Sci. U.S.A.">
        <title>Comparative genomics of biotechnologically important yeasts.</title>
        <authorList>
            <person name="Riley R."/>
            <person name="Haridas S."/>
            <person name="Wolfe K.H."/>
            <person name="Lopes M.R."/>
            <person name="Hittinger C.T."/>
            <person name="Goeker M."/>
            <person name="Salamov A.A."/>
            <person name="Wisecaver J.H."/>
            <person name="Long T.M."/>
            <person name="Calvey C.H."/>
            <person name="Aerts A.L."/>
            <person name="Barry K.W."/>
            <person name="Choi C."/>
            <person name="Clum A."/>
            <person name="Coughlan A.Y."/>
            <person name="Deshpande S."/>
            <person name="Douglass A.P."/>
            <person name="Hanson S.J."/>
            <person name="Klenk H.-P."/>
            <person name="LaButti K.M."/>
            <person name="Lapidus A."/>
            <person name="Lindquist E.A."/>
            <person name="Lipzen A.M."/>
            <person name="Meier-Kolthoff J.P."/>
            <person name="Ohm R.A."/>
            <person name="Otillar R.P."/>
            <person name="Pangilinan J.L."/>
            <person name="Peng Y."/>
            <person name="Rokas A."/>
            <person name="Rosa C.A."/>
            <person name="Scheuner C."/>
            <person name="Sibirny A.A."/>
            <person name="Slot J.C."/>
            <person name="Stielow J.B."/>
            <person name="Sun H."/>
            <person name="Kurtzman C.P."/>
            <person name="Blackwell M."/>
            <person name="Grigoriev I.V."/>
            <person name="Jeffries T.W."/>
        </authorList>
    </citation>
    <scope>NUCLEOTIDE SEQUENCE [LARGE SCALE GENOMIC DNA]</scope>
    <source>
        <strain evidence="1 2">NRRL Y-11557</strain>
    </source>
</reference>
<dbReference type="Proteomes" id="UP000094385">
    <property type="component" value="Unassembled WGS sequence"/>
</dbReference>
<accession>A0A1E3QEU9</accession>